<dbReference type="AlphaFoldDB" id="A0A8I6REW6"/>
<evidence type="ECO:0000313" key="9">
    <source>
        <dbReference type="Proteomes" id="UP000494040"/>
    </source>
</evidence>
<dbReference type="GO" id="GO:0005634">
    <property type="term" value="C:nucleus"/>
    <property type="evidence" value="ECO:0007669"/>
    <property type="project" value="UniProtKB-SubCell"/>
</dbReference>
<evidence type="ECO:0000256" key="6">
    <source>
        <dbReference type="SAM" id="Coils"/>
    </source>
</evidence>
<keyword evidence="5" id="KW-0539">Nucleus</keyword>
<organism evidence="8 9">
    <name type="scientific">Cimex lectularius</name>
    <name type="common">Bed bug</name>
    <name type="synonym">Acanthia lectularia</name>
    <dbReference type="NCBI Taxonomy" id="79782"/>
    <lineage>
        <taxon>Eukaryota</taxon>
        <taxon>Metazoa</taxon>
        <taxon>Ecdysozoa</taxon>
        <taxon>Arthropoda</taxon>
        <taxon>Hexapoda</taxon>
        <taxon>Insecta</taxon>
        <taxon>Pterygota</taxon>
        <taxon>Neoptera</taxon>
        <taxon>Paraneoptera</taxon>
        <taxon>Hemiptera</taxon>
        <taxon>Heteroptera</taxon>
        <taxon>Panheteroptera</taxon>
        <taxon>Cimicomorpha</taxon>
        <taxon>Cimicidae</taxon>
        <taxon>Cimex</taxon>
    </lineage>
</organism>
<dbReference type="InterPro" id="IPR019340">
    <property type="entry name" value="Histone_AcTrfase_su3"/>
</dbReference>
<sequence>MKPKSVSKKDGPGKHGREVYPNGKQKEGRSQSCESQEASLFNFPYLKSVDKSRDLHCFTMILNRNKEDAVGMKDLDRLQSELEQMLSAAALRLRVLHNELNNFSATEGNRNETSVIINNNDNSSDVLCEKKKEKKKKINNELSNKFWASVEPYVGDITEENIEDLEELIQSCDNDMMIKIPPLGLHYTSRWADEDLSEEKQSSAIRQTKNSPSSESDSISLIKRASSLCSDRTPGPFVQRLVSALMDEPSHNSFNSKLGDENDSTLFLGKLPLYHTSSCFERRIRRELEVVGLLDNNDNSEDTDEILTEIRKCHEELKTVAIQNKEHLTRLVEEAKQEMKKQEIKKKIKALDTQLIEIYRKITAAKLKNKKTLQDKEREQAWKTLKSREMLLKALEEV</sequence>
<dbReference type="CTD" id="32787"/>
<feature type="coiled-coil region" evidence="6">
    <location>
        <begin position="318"/>
        <end position="354"/>
    </location>
</feature>
<accession>A0A8I6REW6</accession>
<dbReference type="Pfam" id="PF10198">
    <property type="entry name" value="Ada3"/>
    <property type="match status" value="1"/>
</dbReference>
<dbReference type="Proteomes" id="UP000494040">
    <property type="component" value="Unassembled WGS sequence"/>
</dbReference>
<evidence type="ECO:0000256" key="5">
    <source>
        <dbReference type="ARBA" id="ARBA00023242"/>
    </source>
</evidence>
<dbReference type="GO" id="GO:0003713">
    <property type="term" value="F:transcription coactivator activity"/>
    <property type="evidence" value="ECO:0007669"/>
    <property type="project" value="TreeGrafter"/>
</dbReference>
<protein>
    <recommendedName>
        <fullName evidence="10">Transcriptional adapter 3</fullName>
    </recommendedName>
</protein>
<comment type="subcellular location">
    <subcellularLocation>
        <location evidence="1">Nucleus</location>
    </subcellularLocation>
</comment>
<dbReference type="PANTHER" id="PTHR13556:SF2">
    <property type="entry name" value="TRANSCRIPTIONAL ADAPTER 3"/>
    <property type="match status" value="1"/>
</dbReference>
<dbReference type="GO" id="GO:0000124">
    <property type="term" value="C:SAGA complex"/>
    <property type="evidence" value="ECO:0007669"/>
    <property type="project" value="TreeGrafter"/>
</dbReference>
<feature type="region of interest" description="Disordered" evidence="7">
    <location>
        <begin position="198"/>
        <end position="219"/>
    </location>
</feature>
<evidence type="ECO:0000256" key="3">
    <source>
        <dbReference type="ARBA" id="ARBA00023015"/>
    </source>
</evidence>
<keyword evidence="4" id="KW-0804">Transcription</keyword>
<evidence type="ECO:0000256" key="4">
    <source>
        <dbReference type="ARBA" id="ARBA00023163"/>
    </source>
</evidence>
<dbReference type="EnsemblMetazoa" id="XM_014387017.2">
    <property type="protein sequence ID" value="XP_014242503.1"/>
    <property type="gene ID" value="LOC106662752"/>
</dbReference>
<evidence type="ECO:0000313" key="8">
    <source>
        <dbReference type="EnsemblMetazoa" id="XP_014242503.1"/>
    </source>
</evidence>
<feature type="region of interest" description="Disordered" evidence="7">
    <location>
        <begin position="1"/>
        <end position="33"/>
    </location>
</feature>
<dbReference type="GO" id="GO:0006357">
    <property type="term" value="P:regulation of transcription by RNA polymerase II"/>
    <property type="evidence" value="ECO:0007669"/>
    <property type="project" value="TreeGrafter"/>
</dbReference>
<feature type="compositionally biased region" description="Basic and acidic residues" evidence="7">
    <location>
        <begin position="7"/>
        <end position="29"/>
    </location>
</feature>
<dbReference type="PANTHER" id="PTHR13556">
    <property type="entry name" value="TRANSCRIPTIONAL ADAPTER 3-RELATED"/>
    <property type="match status" value="1"/>
</dbReference>
<evidence type="ECO:0008006" key="10">
    <source>
        <dbReference type="Google" id="ProtNLM"/>
    </source>
</evidence>
<name>A0A8I6REW6_CIMLE</name>
<keyword evidence="6" id="KW-0175">Coiled coil</keyword>
<proteinExistence type="inferred from homology"/>
<evidence type="ECO:0000256" key="7">
    <source>
        <dbReference type="SAM" id="MobiDB-lite"/>
    </source>
</evidence>
<dbReference type="OrthoDB" id="1232at2759"/>
<evidence type="ECO:0000256" key="1">
    <source>
        <dbReference type="ARBA" id="ARBA00004123"/>
    </source>
</evidence>
<comment type="similarity">
    <text evidence="2">Belongs to the NGG1 family.</text>
</comment>
<keyword evidence="3" id="KW-0805">Transcription regulation</keyword>
<reference evidence="8" key="1">
    <citation type="submission" date="2022-01" db="UniProtKB">
        <authorList>
            <consortium name="EnsemblMetazoa"/>
        </authorList>
    </citation>
    <scope>IDENTIFICATION</scope>
</reference>
<evidence type="ECO:0000256" key="2">
    <source>
        <dbReference type="ARBA" id="ARBA00005330"/>
    </source>
</evidence>
<keyword evidence="9" id="KW-1185">Reference proteome</keyword>
<dbReference type="GeneID" id="106662752"/>
<dbReference type="RefSeq" id="XP_014242503.1">
    <property type="nucleotide sequence ID" value="XM_014387017.2"/>
</dbReference>